<sequence length="95" mass="11454">MGRRLFLRRDKTENVMWHSGLVIYRLQKICFCTKMISEKHSRQEWKPPGLITGSPEYIGRRCAHDSIRDYYDIHRDINLINVFWLLDCSVNRLSR</sequence>
<dbReference type="HOGENOM" id="CLU_2369032_0_0_9"/>
<reference evidence="1 2" key="1">
    <citation type="submission" date="2010-01" db="EMBL/GenBank/DDBJ databases">
        <authorList>
            <person name="Weinstock G."/>
            <person name="Sodergren E."/>
            <person name="Clifton S."/>
            <person name="Fulton L."/>
            <person name="Fulton B."/>
            <person name="Courtney L."/>
            <person name="Fronick C."/>
            <person name="Harrison M."/>
            <person name="Strong C."/>
            <person name="Farmer C."/>
            <person name="Delahaunty K."/>
            <person name="Markovic C."/>
            <person name="Hall O."/>
            <person name="Minx P."/>
            <person name="Tomlinson C."/>
            <person name="Mitreva M."/>
            <person name="Nelson J."/>
            <person name="Hou S."/>
            <person name="Wollam A."/>
            <person name="Pepin K.H."/>
            <person name="Johnson M."/>
            <person name="Bhonagiri V."/>
            <person name="Nash W.E."/>
            <person name="Warren W."/>
            <person name="Chinwalla A."/>
            <person name="Mardis E.R."/>
            <person name="Wilson R.K."/>
        </authorList>
    </citation>
    <scope>NUCLEOTIDE SEQUENCE [LARGE SCALE GENOMIC DNA]</scope>
    <source>
        <strain evidence="1 2">DSM 13479</strain>
    </source>
</reference>
<organism evidence="1 2">
    <name type="scientific">Hungatella hathewayi DSM 13479</name>
    <dbReference type="NCBI Taxonomy" id="566550"/>
    <lineage>
        <taxon>Bacteria</taxon>
        <taxon>Bacillati</taxon>
        <taxon>Bacillota</taxon>
        <taxon>Clostridia</taxon>
        <taxon>Lachnospirales</taxon>
        <taxon>Lachnospiraceae</taxon>
        <taxon>Hungatella</taxon>
    </lineage>
</organism>
<dbReference type="Proteomes" id="UP000004968">
    <property type="component" value="Unassembled WGS sequence"/>
</dbReference>
<evidence type="ECO:0000313" key="2">
    <source>
        <dbReference type="Proteomes" id="UP000004968"/>
    </source>
</evidence>
<protein>
    <submittedName>
        <fullName evidence="1">Uncharacterized protein</fullName>
    </submittedName>
</protein>
<dbReference type="EMBL" id="ACIO01000010">
    <property type="protein sequence ID" value="EFD01645.1"/>
    <property type="molecule type" value="Genomic_DNA"/>
</dbReference>
<accession>D3A942</accession>
<evidence type="ECO:0000313" key="1">
    <source>
        <dbReference type="EMBL" id="EFD01645.1"/>
    </source>
</evidence>
<dbReference type="AlphaFoldDB" id="D3A942"/>
<comment type="caution">
    <text evidence="1">The sequence shown here is derived from an EMBL/GenBank/DDBJ whole genome shotgun (WGS) entry which is preliminary data.</text>
</comment>
<name>D3A942_9FIRM</name>
<gene>
    <name evidence="1" type="ORF">CLOSTHATH_00112</name>
</gene>
<proteinExistence type="predicted"/>